<organism evidence="2 3">
    <name type="scientific">Nitrosospira lacus</name>
    <dbReference type="NCBI Taxonomy" id="1288494"/>
    <lineage>
        <taxon>Bacteria</taxon>
        <taxon>Pseudomonadati</taxon>
        <taxon>Pseudomonadota</taxon>
        <taxon>Betaproteobacteria</taxon>
        <taxon>Nitrosomonadales</taxon>
        <taxon>Nitrosomonadaceae</taxon>
        <taxon>Nitrosospira</taxon>
    </lineage>
</organism>
<evidence type="ECO:0000313" key="3">
    <source>
        <dbReference type="Proteomes" id="UP000012179"/>
    </source>
</evidence>
<dbReference type="KEGG" id="nlc:EBAPG3_007480"/>
<dbReference type="Proteomes" id="UP000012179">
    <property type="component" value="Chromosome"/>
</dbReference>
<dbReference type="AlphaFoldDB" id="A0A1W6SP95"/>
<sequence length="69" mass="7892">MAFRRISHVHKRERTALTAQPEDAPISLNPAIDLIFQFGVMINKVLCATLFFTFRMSLLRGGFQGFHVK</sequence>
<feature type="transmembrane region" description="Helical" evidence="1">
    <location>
        <begin position="34"/>
        <end position="54"/>
    </location>
</feature>
<reference evidence="2 3" key="1">
    <citation type="journal article" date="2015" name="Int. J. Syst. Evol. Microbiol.">
        <title>Nitrosospira lacus sp. nov., a psychrotolerant, ammonia-oxidizing bacterium from sandy lake sediment.</title>
        <authorList>
            <person name="Urakawa H."/>
            <person name="Garcia J.C."/>
            <person name="Nielsen J.L."/>
            <person name="Le V.Q."/>
            <person name="Kozlowski J.A."/>
            <person name="Stein L.Y."/>
            <person name="Lim C.K."/>
            <person name="Pommerening-Roser A."/>
            <person name="Martens-Habbena W."/>
            <person name="Stahl D.A."/>
            <person name="Klotz M.G."/>
        </authorList>
    </citation>
    <scope>NUCLEOTIDE SEQUENCE [LARGE SCALE GENOMIC DNA]</scope>
    <source>
        <strain evidence="2 3">APG3</strain>
    </source>
</reference>
<name>A0A1W6SP95_9PROT</name>
<proteinExistence type="predicted"/>
<dbReference type="EMBL" id="CP021106">
    <property type="protein sequence ID" value="ARO87626.1"/>
    <property type="molecule type" value="Genomic_DNA"/>
</dbReference>
<evidence type="ECO:0000256" key="1">
    <source>
        <dbReference type="SAM" id="Phobius"/>
    </source>
</evidence>
<keyword evidence="1" id="KW-0472">Membrane</keyword>
<evidence type="ECO:0000313" key="2">
    <source>
        <dbReference type="EMBL" id="ARO87626.1"/>
    </source>
</evidence>
<keyword evidence="3" id="KW-1185">Reference proteome</keyword>
<keyword evidence="1" id="KW-1133">Transmembrane helix</keyword>
<protein>
    <submittedName>
        <fullName evidence="2">Uncharacterized protein</fullName>
    </submittedName>
</protein>
<gene>
    <name evidence="2" type="ORF">EBAPG3_007480</name>
</gene>
<keyword evidence="1" id="KW-0812">Transmembrane</keyword>
<accession>A0A1W6SP95</accession>